<dbReference type="Pfam" id="PF01678">
    <property type="entry name" value="DAP_epimerase"/>
    <property type="match status" value="1"/>
</dbReference>
<keyword evidence="5" id="KW-1185">Reference proteome</keyword>
<evidence type="ECO:0000256" key="1">
    <source>
        <dbReference type="ARBA" id="ARBA00010219"/>
    </source>
</evidence>
<gene>
    <name evidence="4" type="primary">dapF</name>
    <name evidence="4" type="ORF">WEOB_365</name>
</gene>
<accession>A0A0H5C5Q7</accession>
<evidence type="ECO:0000313" key="4">
    <source>
        <dbReference type="EMBL" id="CEN32296.1"/>
    </source>
</evidence>
<reference evidence="5" key="1">
    <citation type="submission" date="2015-01" db="EMBL/GenBank/DDBJ databases">
        <authorList>
            <person name="Manzano-Marin A."/>
            <person name="Manzano-Marin A."/>
        </authorList>
    </citation>
    <scope>NUCLEOTIDE SEQUENCE [LARGE SCALE GENOMIC DNA]</scope>
    <source>
        <strain evidence="5">obscurior</strain>
    </source>
</reference>
<dbReference type="PANTHER" id="PTHR31689:SF0">
    <property type="entry name" value="DIAMINOPIMELATE EPIMERASE"/>
    <property type="match status" value="1"/>
</dbReference>
<dbReference type="NCBIfam" id="TIGR00652">
    <property type="entry name" value="DapF"/>
    <property type="match status" value="1"/>
</dbReference>
<organism evidence="4 5">
    <name type="scientific">Candidatus Westeberhardia cardiocondylae</name>
    <dbReference type="NCBI Taxonomy" id="1594731"/>
    <lineage>
        <taxon>Bacteria</taxon>
        <taxon>Pseudomonadati</taxon>
        <taxon>Pseudomonadota</taxon>
        <taxon>Gammaproteobacteria</taxon>
        <taxon>Enterobacterales</taxon>
        <taxon>Enterobacteriaceae</taxon>
        <taxon>ant endosymbionts</taxon>
        <taxon>Candidatus Westeberhardia</taxon>
    </lineage>
</organism>
<dbReference type="EC" id="5.1.1.7" evidence="3"/>
<dbReference type="PANTHER" id="PTHR31689">
    <property type="entry name" value="DIAMINOPIMELATE EPIMERASE, CHLOROPLASTIC"/>
    <property type="match status" value="1"/>
</dbReference>
<proteinExistence type="inferred from homology"/>
<dbReference type="RefSeq" id="WP_281263838.1">
    <property type="nucleotide sequence ID" value="NZ_LN774881.1"/>
</dbReference>
<dbReference type="AlphaFoldDB" id="A0A0H5C5Q7"/>
<protein>
    <recommendedName>
        <fullName evidence="3">Diaminopimelate epimerase</fullName>
        <ecNumber evidence="3">5.1.1.7</ecNumber>
    </recommendedName>
</protein>
<dbReference type="SUPFAM" id="SSF54506">
    <property type="entry name" value="Diaminopimelate epimerase-like"/>
    <property type="match status" value="2"/>
</dbReference>
<dbReference type="KEGG" id="wca:WEOB_365"/>
<dbReference type="GO" id="GO:0005829">
    <property type="term" value="C:cytosol"/>
    <property type="evidence" value="ECO:0007669"/>
    <property type="project" value="TreeGrafter"/>
</dbReference>
<dbReference type="EMBL" id="LN774881">
    <property type="protein sequence ID" value="CEN32296.1"/>
    <property type="molecule type" value="Genomic_DNA"/>
</dbReference>
<evidence type="ECO:0000256" key="2">
    <source>
        <dbReference type="ARBA" id="ARBA00023235"/>
    </source>
</evidence>
<evidence type="ECO:0000313" key="5">
    <source>
        <dbReference type="Proteomes" id="UP000242753"/>
    </source>
</evidence>
<name>A0A0H5C5Q7_9ENTR</name>
<sequence>MQFSKMYDIENDFVVVDSVTQDIYLKSKIVRRLSNRNFGIGFNKLLLIEPPFYSNVDFHYRVFDKNGIEIRKYGNGILCFSIFVFIKKLVYKKNISVSINKWKIKLNINKKNLICVNMGKPQFYLSKDFLCKNEISHNIRRISLVKKIVYTGIVFLGNFHYVVIVNDINCFECLMKHLILKGDLVFLTNIDINVMQIMDTKNVILRVYEYNLGEIKGSEIGACASVSLGIQQGKLEKNVLVNLLHGTLKINWGGYDSPVFMLGTAIHVYDGFIDLKKWV</sequence>
<dbReference type="STRING" id="1594731.WEOB_365"/>
<dbReference type="Proteomes" id="UP000242753">
    <property type="component" value="Chromosome I"/>
</dbReference>
<dbReference type="GO" id="GO:0008837">
    <property type="term" value="F:diaminopimelate epimerase activity"/>
    <property type="evidence" value="ECO:0007669"/>
    <property type="project" value="UniProtKB-UniRule"/>
</dbReference>
<dbReference type="InterPro" id="IPR001653">
    <property type="entry name" value="DAP_epimerase_DapF"/>
</dbReference>
<evidence type="ECO:0000256" key="3">
    <source>
        <dbReference type="NCBIfam" id="TIGR00652"/>
    </source>
</evidence>
<keyword evidence="2 4" id="KW-0413">Isomerase</keyword>
<dbReference type="GO" id="GO:0009089">
    <property type="term" value="P:lysine biosynthetic process via diaminopimelate"/>
    <property type="evidence" value="ECO:0007669"/>
    <property type="project" value="UniProtKB-UniRule"/>
</dbReference>
<comment type="similarity">
    <text evidence="1">Belongs to the diaminopimelate epimerase family.</text>
</comment>
<dbReference type="Gene3D" id="3.10.310.10">
    <property type="entry name" value="Diaminopimelate Epimerase, Chain A, domain 1"/>
    <property type="match status" value="2"/>
</dbReference>